<dbReference type="AlphaFoldDB" id="A0A0F9C0H8"/>
<protein>
    <submittedName>
        <fullName evidence="1">Uncharacterized protein</fullName>
    </submittedName>
</protein>
<comment type="caution">
    <text evidence="1">The sequence shown here is derived from an EMBL/GenBank/DDBJ whole genome shotgun (WGS) entry which is preliminary data.</text>
</comment>
<dbReference type="EMBL" id="LAZR01049206">
    <property type="protein sequence ID" value="KKK90181.1"/>
    <property type="molecule type" value="Genomic_DNA"/>
</dbReference>
<organism evidence="1">
    <name type="scientific">marine sediment metagenome</name>
    <dbReference type="NCBI Taxonomy" id="412755"/>
    <lineage>
        <taxon>unclassified sequences</taxon>
        <taxon>metagenomes</taxon>
        <taxon>ecological metagenomes</taxon>
    </lineage>
</organism>
<sequence>FFHDFTTRAFATGIPTVLAGTPVLSVLEENNATPITAGVSVNVDRASVVGLNEATIVATGANGYEAGKSYSIYISTGTVGGVSVVGEVVGQFTIAASAAAVDLANATDGLSALKTLIDTVNTDLSNGTDGLSALKTLIDTVNTDLSNGTDGLGALKALIDAVKAETALVVADTNELQRLGEWRTPRSNSRFDLG</sequence>
<feature type="non-terminal residue" evidence="1">
    <location>
        <position position="1"/>
    </location>
</feature>
<gene>
    <name evidence="1" type="ORF">LCGC14_2725690</name>
</gene>
<accession>A0A0F9C0H8</accession>
<reference evidence="1" key="1">
    <citation type="journal article" date="2015" name="Nature">
        <title>Complex archaea that bridge the gap between prokaryotes and eukaryotes.</title>
        <authorList>
            <person name="Spang A."/>
            <person name="Saw J.H."/>
            <person name="Jorgensen S.L."/>
            <person name="Zaremba-Niedzwiedzka K."/>
            <person name="Martijn J."/>
            <person name="Lind A.E."/>
            <person name="van Eijk R."/>
            <person name="Schleper C."/>
            <person name="Guy L."/>
            <person name="Ettema T.J."/>
        </authorList>
    </citation>
    <scope>NUCLEOTIDE SEQUENCE</scope>
</reference>
<proteinExistence type="predicted"/>
<evidence type="ECO:0000313" key="1">
    <source>
        <dbReference type="EMBL" id="KKK90181.1"/>
    </source>
</evidence>
<name>A0A0F9C0H8_9ZZZZ</name>